<keyword evidence="2" id="KW-1185">Reference proteome</keyword>
<dbReference type="InterPro" id="IPR046257">
    <property type="entry name" value="DUF6290"/>
</dbReference>
<dbReference type="AlphaFoldDB" id="A0A936YKQ9"/>
<evidence type="ECO:0000313" key="2">
    <source>
        <dbReference type="Proteomes" id="UP000633219"/>
    </source>
</evidence>
<dbReference type="GO" id="GO:0003677">
    <property type="term" value="F:DNA binding"/>
    <property type="evidence" value="ECO:0007669"/>
    <property type="project" value="UniProtKB-KW"/>
</dbReference>
<dbReference type="RefSeq" id="WP_201656021.1">
    <property type="nucleotide sequence ID" value="NZ_JAEQNC010000004.1"/>
</dbReference>
<dbReference type="Proteomes" id="UP000633219">
    <property type="component" value="Unassembled WGS sequence"/>
</dbReference>
<proteinExistence type="predicted"/>
<dbReference type="GO" id="GO:0006355">
    <property type="term" value="P:regulation of DNA-templated transcription"/>
    <property type="evidence" value="ECO:0007669"/>
    <property type="project" value="InterPro"/>
</dbReference>
<dbReference type="Pfam" id="PF19807">
    <property type="entry name" value="DUF6290"/>
    <property type="match status" value="1"/>
</dbReference>
<protein>
    <submittedName>
        <fullName evidence="1">DNA-binding protein</fullName>
    </submittedName>
</protein>
<gene>
    <name evidence="1" type="ORF">JJB09_08455</name>
</gene>
<dbReference type="SUPFAM" id="SSF47598">
    <property type="entry name" value="Ribbon-helix-helix"/>
    <property type="match status" value="1"/>
</dbReference>
<evidence type="ECO:0000313" key="1">
    <source>
        <dbReference type="EMBL" id="MBL0372058.1"/>
    </source>
</evidence>
<accession>A0A936YKQ9</accession>
<dbReference type="EMBL" id="JAEQNC010000004">
    <property type="protein sequence ID" value="MBL0372058.1"/>
    <property type="molecule type" value="Genomic_DNA"/>
</dbReference>
<keyword evidence="1" id="KW-0238">DNA-binding</keyword>
<comment type="caution">
    <text evidence="1">The sequence shown here is derived from an EMBL/GenBank/DDBJ whole genome shotgun (WGS) entry which is preliminary data.</text>
</comment>
<dbReference type="InterPro" id="IPR010985">
    <property type="entry name" value="Ribbon_hlx_hlx"/>
</dbReference>
<name>A0A936YKQ9_9HYPH</name>
<reference evidence="1" key="1">
    <citation type="submission" date="2021-01" db="EMBL/GenBank/DDBJ databases">
        <title>Rhizobium sp. strain KVB221 16S ribosomal RNA gene Genome sequencing and assembly.</title>
        <authorList>
            <person name="Kang M."/>
        </authorList>
    </citation>
    <scope>NUCLEOTIDE SEQUENCE</scope>
    <source>
        <strain evidence="1">KVB221</strain>
    </source>
</reference>
<sequence>MTIQTAIQLPEEVFERLKLLADATGQTPTDFISEAILEHIEDLEDVMRAEEVLRKIEAGESRTYTLEEVERRLGLDS</sequence>
<organism evidence="1 2">
    <name type="scientific">Rhizobium setariae</name>
    <dbReference type="NCBI Taxonomy" id="2801340"/>
    <lineage>
        <taxon>Bacteria</taxon>
        <taxon>Pseudomonadati</taxon>
        <taxon>Pseudomonadota</taxon>
        <taxon>Alphaproteobacteria</taxon>
        <taxon>Hyphomicrobiales</taxon>
        <taxon>Rhizobiaceae</taxon>
        <taxon>Rhizobium/Agrobacterium group</taxon>
        <taxon>Rhizobium</taxon>
    </lineage>
</organism>